<dbReference type="AlphaFoldDB" id="A0A9D2NYH9"/>
<proteinExistence type="predicted"/>
<dbReference type="SUPFAM" id="SSF52317">
    <property type="entry name" value="Class I glutamine amidotransferase-like"/>
    <property type="match status" value="1"/>
</dbReference>
<gene>
    <name evidence="1" type="ORF">H9701_01765</name>
</gene>
<keyword evidence="1" id="KW-0378">Hydrolase</keyword>
<reference evidence="1" key="1">
    <citation type="journal article" date="2021" name="PeerJ">
        <title>Extensive microbial diversity within the chicken gut microbiome revealed by metagenomics and culture.</title>
        <authorList>
            <person name="Gilroy R."/>
            <person name="Ravi A."/>
            <person name="Getino M."/>
            <person name="Pursley I."/>
            <person name="Horton D.L."/>
            <person name="Alikhan N.F."/>
            <person name="Baker D."/>
            <person name="Gharbi K."/>
            <person name="Hall N."/>
            <person name="Watson M."/>
            <person name="Adriaenssens E.M."/>
            <person name="Foster-Nyarko E."/>
            <person name="Jarju S."/>
            <person name="Secka A."/>
            <person name="Antonio M."/>
            <person name="Oren A."/>
            <person name="Chaudhuri R.R."/>
            <person name="La Ragione R."/>
            <person name="Hildebrand F."/>
            <person name="Pallen M.J."/>
        </authorList>
    </citation>
    <scope>NUCLEOTIDE SEQUENCE</scope>
    <source>
        <strain evidence="1">CHK186-1790</strain>
    </source>
</reference>
<evidence type="ECO:0000313" key="2">
    <source>
        <dbReference type="Proteomes" id="UP000823882"/>
    </source>
</evidence>
<dbReference type="GO" id="GO:0006598">
    <property type="term" value="P:polyamine catabolic process"/>
    <property type="evidence" value="ECO:0007669"/>
    <property type="project" value="TreeGrafter"/>
</dbReference>
<dbReference type="PROSITE" id="PS51273">
    <property type="entry name" value="GATASE_TYPE_1"/>
    <property type="match status" value="1"/>
</dbReference>
<protein>
    <submittedName>
        <fullName evidence="1">Gamma-glutamyl-gamma-aminobutyrate hydrolase family protein</fullName>
    </submittedName>
</protein>
<organism evidence="1 2">
    <name type="scientific">Candidatus Intestinimonas pullistercoris</name>
    <dbReference type="NCBI Taxonomy" id="2838623"/>
    <lineage>
        <taxon>Bacteria</taxon>
        <taxon>Bacillati</taxon>
        <taxon>Bacillota</taxon>
        <taxon>Clostridia</taxon>
        <taxon>Eubacteriales</taxon>
        <taxon>Intestinimonas</taxon>
    </lineage>
</organism>
<dbReference type="Pfam" id="PF07722">
    <property type="entry name" value="Peptidase_C26"/>
    <property type="match status" value="1"/>
</dbReference>
<sequence>MDKPLILLSTGVRVGSTGLPYLHLYQNYADSVTAGGGLPLPVSTGEPEDLARLADLAQGLLLTGGVDIAPARYGQEDRGRCGQPDLWRDSVEWDLCGLFVQRGKPIWGICRGLQLLNVFFGGTLVQDLESERGLSHPDHSVHPLEAATGSWLERTFGPSFPVNSYHHQAVDELGRGLVPTAFSMSGQVVEGLAHESLPILAVQWHPERMWGPGRRDPEGPDMLPFFTSFCALCGEA</sequence>
<reference evidence="1" key="2">
    <citation type="submission" date="2021-04" db="EMBL/GenBank/DDBJ databases">
        <authorList>
            <person name="Gilroy R."/>
        </authorList>
    </citation>
    <scope>NUCLEOTIDE SEQUENCE</scope>
    <source>
        <strain evidence="1">CHK186-1790</strain>
    </source>
</reference>
<accession>A0A9D2NYH9</accession>
<comment type="caution">
    <text evidence="1">The sequence shown here is derived from an EMBL/GenBank/DDBJ whole genome shotgun (WGS) entry which is preliminary data.</text>
</comment>
<dbReference type="Gene3D" id="3.40.50.880">
    <property type="match status" value="1"/>
</dbReference>
<dbReference type="PANTHER" id="PTHR43235">
    <property type="entry name" value="GLUTAMINE AMIDOTRANSFERASE PB2B2.05-RELATED"/>
    <property type="match status" value="1"/>
</dbReference>
<dbReference type="InterPro" id="IPR029062">
    <property type="entry name" value="Class_I_gatase-like"/>
</dbReference>
<dbReference type="PANTHER" id="PTHR43235:SF1">
    <property type="entry name" value="GLUTAMINE AMIDOTRANSFERASE PB2B2.05-RELATED"/>
    <property type="match status" value="1"/>
</dbReference>
<dbReference type="GO" id="GO:0005829">
    <property type="term" value="C:cytosol"/>
    <property type="evidence" value="ECO:0007669"/>
    <property type="project" value="TreeGrafter"/>
</dbReference>
<evidence type="ECO:0000313" key="1">
    <source>
        <dbReference type="EMBL" id="HJC40267.1"/>
    </source>
</evidence>
<name>A0A9D2NYH9_9FIRM</name>
<dbReference type="InterPro" id="IPR011697">
    <property type="entry name" value="Peptidase_C26"/>
</dbReference>
<dbReference type="InterPro" id="IPR044668">
    <property type="entry name" value="PuuD-like"/>
</dbReference>
<dbReference type="EMBL" id="DWWJ01000031">
    <property type="protein sequence ID" value="HJC40267.1"/>
    <property type="molecule type" value="Genomic_DNA"/>
</dbReference>
<dbReference type="GO" id="GO:0033969">
    <property type="term" value="F:gamma-glutamyl-gamma-aminobutyrate hydrolase activity"/>
    <property type="evidence" value="ECO:0007669"/>
    <property type="project" value="TreeGrafter"/>
</dbReference>
<dbReference type="Proteomes" id="UP000823882">
    <property type="component" value="Unassembled WGS sequence"/>
</dbReference>
<dbReference type="CDD" id="cd01745">
    <property type="entry name" value="GATase1_2"/>
    <property type="match status" value="1"/>
</dbReference>